<evidence type="ECO:0000313" key="8">
    <source>
        <dbReference type="Proteomes" id="UP000187134"/>
    </source>
</evidence>
<reference evidence="7" key="2">
    <citation type="submission" date="2016-01" db="EMBL/GenBank/DDBJ databases">
        <title>Draft Genome Sequence of Paenibacillus amylolyticus Heshi-A3 that Was Isolated from Fermented Rice Bran with Aging Salted Mackerel, Which Was Named Heshiko as Traditional Fermented Seafood in Japan.</title>
        <authorList>
            <person name="Akuzawa S."/>
            <person name="Nakagawa J."/>
            <person name="Kanekatsu T."/>
            <person name="Kubota E."/>
            <person name="Ohtake R."/>
            <person name="Suzuki T."/>
            <person name="Kanesaki Y."/>
        </authorList>
    </citation>
    <scope>NUCLEOTIDE SEQUENCE [LARGE SCALE GENOMIC DNA]</scope>
    <source>
        <strain evidence="7">Heshi-A3</strain>
    </source>
</reference>
<dbReference type="EMBL" id="BCNV01000005">
    <property type="protein sequence ID" value="GAS84542.1"/>
    <property type="molecule type" value="Genomic_DNA"/>
</dbReference>
<feature type="coiled-coil region" evidence="3">
    <location>
        <begin position="214"/>
        <end position="241"/>
    </location>
</feature>
<dbReference type="PROSITE" id="PS50111">
    <property type="entry name" value="CHEMOTAXIS_TRANSDUC_2"/>
    <property type="match status" value="1"/>
</dbReference>
<evidence type="ECO:0000313" key="7">
    <source>
        <dbReference type="Proteomes" id="UP000069697"/>
    </source>
</evidence>
<dbReference type="Gene3D" id="1.10.287.950">
    <property type="entry name" value="Methyl-accepting chemotaxis protein"/>
    <property type="match status" value="1"/>
</dbReference>
<organism evidence="5 7">
    <name type="scientific">Paenibacillus amylolyticus</name>
    <dbReference type="NCBI Taxonomy" id="1451"/>
    <lineage>
        <taxon>Bacteria</taxon>
        <taxon>Bacillati</taxon>
        <taxon>Bacillota</taxon>
        <taxon>Bacilli</taxon>
        <taxon>Bacillales</taxon>
        <taxon>Paenibacillaceae</taxon>
        <taxon>Paenibacillus</taxon>
    </lineage>
</organism>
<evidence type="ECO:0000313" key="5">
    <source>
        <dbReference type="EMBL" id="GAS84542.1"/>
    </source>
</evidence>
<dbReference type="AlphaFoldDB" id="A0A117I304"/>
<dbReference type="InterPro" id="IPR004089">
    <property type="entry name" value="MCPsignal_dom"/>
</dbReference>
<evidence type="ECO:0000259" key="4">
    <source>
        <dbReference type="PROSITE" id="PS50111"/>
    </source>
</evidence>
<dbReference type="Pfam" id="PF00015">
    <property type="entry name" value="MCPsignal"/>
    <property type="match status" value="1"/>
</dbReference>
<dbReference type="GO" id="GO:0016020">
    <property type="term" value="C:membrane"/>
    <property type="evidence" value="ECO:0007669"/>
    <property type="project" value="InterPro"/>
</dbReference>
<evidence type="ECO:0000313" key="6">
    <source>
        <dbReference type="EMBL" id="OMF12944.1"/>
    </source>
</evidence>
<name>A0A117I304_PAEAM</name>
<reference evidence="5 7" key="1">
    <citation type="journal article" date="2016" name="Genome Announc.">
        <title>Draft Genome Sequence of Paenibacillus amylolyticus Heshi-A3, Isolated from Fermented Rice Bran in a Japanese Fermented Seafood Dish.</title>
        <authorList>
            <person name="Akuzawa S."/>
            <person name="Nagaoka J."/>
            <person name="Kanekatsu M."/>
            <person name="Kubota E."/>
            <person name="Ohtake R."/>
            <person name="Suzuki T."/>
            <person name="Kanesaki Y."/>
        </authorList>
    </citation>
    <scope>NUCLEOTIDE SEQUENCE [LARGE SCALE GENOMIC DNA]</scope>
    <source>
        <strain evidence="5 7">Heshi-A3</strain>
    </source>
</reference>
<dbReference type="OrthoDB" id="9807021at2"/>
<dbReference type="PANTHER" id="PTHR32089">
    <property type="entry name" value="METHYL-ACCEPTING CHEMOTAXIS PROTEIN MCPB"/>
    <property type="match status" value="1"/>
</dbReference>
<dbReference type="RefSeq" id="WP_062836917.1">
    <property type="nucleotide sequence ID" value="NZ_BCNV01000005.1"/>
</dbReference>
<dbReference type="SUPFAM" id="SSF58104">
    <property type="entry name" value="Methyl-accepting chemotaxis protein (MCP) signaling domain"/>
    <property type="match status" value="1"/>
</dbReference>
<dbReference type="EMBL" id="MRTJ01000006">
    <property type="protein sequence ID" value="OMF12944.1"/>
    <property type="molecule type" value="Genomic_DNA"/>
</dbReference>
<gene>
    <name evidence="6" type="ORF">BK131_17040</name>
    <name evidence="5" type="ORF">PAHA3_4645</name>
</gene>
<keyword evidence="1 2" id="KW-0807">Transducer</keyword>
<reference evidence="6 8" key="3">
    <citation type="submission" date="2016-11" db="EMBL/GenBank/DDBJ databases">
        <title>Paenibacillus species isolates.</title>
        <authorList>
            <person name="Beno S.M."/>
        </authorList>
    </citation>
    <scope>NUCLEOTIDE SEQUENCE [LARGE SCALE GENOMIC DNA]</scope>
    <source>
        <strain evidence="6 8">FSL H8-0246</strain>
    </source>
</reference>
<evidence type="ECO:0000256" key="1">
    <source>
        <dbReference type="ARBA" id="ARBA00023224"/>
    </source>
</evidence>
<keyword evidence="3" id="KW-0175">Coiled coil</keyword>
<dbReference type="Proteomes" id="UP000187134">
    <property type="component" value="Unassembled WGS sequence"/>
</dbReference>
<comment type="caution">
    <text evidence="5">The sequence shown here is derived from an EMBL/GenBank/DDBJ whole genome shotgun (WGS) entry which is preliminary data.</text>
</comment>
<feature type="domain" description="Methyl-accepting transducer" evidence="4">
    <location>
        <begin position="156"/>
        <end position="278"/>
    </location>
</feature>
<dbReference type="Proteomes" id="UP000069697">
    <property type="component" value="Unassembled WGS sequence"/>
</dbReference>
<sequence length="278" mass="30209">MNIVEALVAASPYFKIMLKEHDIMIAVTDTEKFWYYVPSNELDLGIKAGDIISPDDPTLRRALIHGETSANRIDAKFYGTSIVSAATPLRDEQGNIAGALAIGFSLQNEEKLEHFTELIGGISGRLTDMVQTVAAQSEQLTASSTQILDNTRMAVQNSGEVNKVAAFIREISEQTNLLGLNAAIEAARAGEAGAGFSVVASEVRKLSTGTKEATVNIERSLKDVQHSIQQMEQEITSISQSSNQQAVMVTEFSEVIDQLNSVSRDLKVFIESMLLKAE</sequence>
<accession>A0A117I304</accession>
<evidence type="ECO:0000256" key="3">
    <source>
        <dbReference type="SAM" id="Coils"/>
    </source>
</evidence>
<protein>
    <submittedName>
        <fullName evidence="5">Chemotaxis sensory transducer protein</fullName>
    </submittedName>
</protein>
<dbReference type="SUPFAM" id="SSF103190">
    <property type="entry name" value="Sensory domain-like"/>
    <property type="match status" value="1"/>
</dbReference>
<proteinExistence type="predicted"/>
<dbReference type="PANTHER" id="PTHR32089:SF112">
    <property type="entry name" value="LYSOZYME-LIKE PROTEIN-RELATED"/>
    <property type="match status" value="1"/>
</dbReference>
<dbReference type="InterPro" id="IPR029151">
    <property type="entry name" value="Sensor-like_sf"/>
</dbReference>
<dbReference type="SMART" id="SM00283">
    <property type="entry name" value="MA"/>
    <property type="match status" value="1"/>
</dbReference>
<dbReference type="GO" id="GO:0007165">
    <property type="term" value="P:signal transduction"/>
    <property type="evidence" value="ECO:0007669"/>
    <property type="project" value="UniProtKB-KW"/>
</dbReference>
<evidence type="ECO:0000256" key="2">
    <source>
        <dbReference type="PROSITE-ProRule" id="PRU00284"/>
    </source>
</evidence>